<dbReference type="EMBL" id="KK198754">
    <property type="protein sequence ID" value="KCW84667.1"/>
    <property type="molecule type" value="Genomic_DNA"/>
</dbReference>
<dbReference type="Gramene" id="KCW84667">
    <property type="protein sequence ID" value="KCW84667"/>
    <property type="gene ID" value="EUGRSUZ_B01489"/>
</dbReference>
<organism evidence="1">
    <name type="scientific">Eucalyptus grandis</name>
    <name type="common">Flooded gum</name>
    <dbReference type="NCBI Taxonomy" id="71139"/>
    <lineage>
        <taxon>Eukaryota</taxon>
        <taxon>Viridiplantae</taxon>
        <taxon>Streptophyta</taxon>
        <taxon>Embryophyta</taxon>
        <taxon>Tracheophyta</taxon>
        <taxon>Spermatophyta</taxon>
        <taxon>Magnoliopsida</taxon>
        <taxon>eudicotyledons</taxon>
        <taxon>Gunneridae</taxon>
        <taxon>Pentapetalae</taxon>
        <taxon>rosids</taxon>
        <taxon>malvids</taxon>
        <taxon>Myrtales</taxon>
        <taxon>Myrtaceae</taxon>
        <taxon>Myrtoideae</taxon>
        <taxon>Eucalypteae</taxon>
        <taxon>Eucalyptus</taxon>
    </lineage>
</organism>
<name>A0A059D237_EUCGR</name>
<evidence type="ECO:0008006" key="2">
    <source>
        <dbReference type="Google" id="ProtNLM"/>
    </source>
</evidence>
<accession>A0A059D237</accession>
<reference evidence="1" key="1">
    <citation type="submission" date="2013-07" db="EMBL/GenBank/DDBJ databases">
        <title>The genome of Eucalyptus grandis.</title>
        <authorList>
            <person name="Schmutz J."/>
            <person name="Hayes R."/>
            <person name="Myburg A."/>
            <person name="Tuskan G."/>
            <person name="Grattapaglia D."/>
            <person name="Rokhsar D.S."/>
        </authorList>
    </citation>
    <scope>NUCLEOTIDE SEQUENCE</scope>
    <source>
        <tissue evidence="1">Leaf extractions</tissue>
    </source>
</reference>
<protein>
    <recommendedName>
        <fullName evidence="2">DUF4219 domain-containing protein</fullName>
    </recommendedName>
</protein>
<dbReference type="AlphaFoldDB" id="A0A059D237"/>
<gene>
    <name evidence="1" type="ORF">EUGRSUZ_B01489</name>
</gene>
<sequence length="98" mass="11417">MNCCPGSLQQSGIRAIIEILTLNGGNMFKLNALNYSIWKSRVKDMLYCKDWFDLVDGDDAYSMEANESKNCWVYSTRIDDRVFHHVAQETKAEPYWKK</sequence>
<dbReference type="InParanoid" id="A0A059D237"/>
<evidence type="ECO:0000313" key="1">
    <source>
        <dbReference type="EMBL" id="KCW84667.1"/>
    </source>
</evidence>
<proteinExistence type="predicted"/>